<evidence type="ECO:0000256" key="1">
    <source>
        <dbReference type="SAM" id="Phobius"/>
    </source>
</evidence>
<dbReference type="InterPro" id="IPR008969">
    <property type="entry name" value="CarboxyPept-like_regulatory"/>
</dbReference>
<dbReference type="RefSeq" id="WP_221289968.1">
    <property type="nucleotide sequence ID" value="NZ_AP024597.1"/>
</dbReference>
<feature type="transmembrane region" description="Helical" evidence="1">
    <location>
        <begin position="231"/>
        <end position="251"/>
    </location>
</feature>
<dbReference type="GO" id="GO:0140359">
    <property type="term" value="F:ABC-type transporter activity"/>
    <property type="evidence" value="ECO:0007669"/>
    <property type="project" value="InterPro"/>
</dbReference>
<organism evidence="2 3">
    <name type="scientific">Stygiolobus caldivivus</name>
    <dbReference type="NCBI Taxonomy" id="2824673"/>
    <lineage>
        <taxon>Archaea</taxon>
        <taxon>Thermoproteota</taxon>
        <taxon>Thermoprotei</taxon>
        <taxon>Sulfolobales</taxon>
        <taxon>Sulfolobaceae</taxon>
        <taxon>Stygiolobus</taxon>
    </lineage>
</organism>
<dbReference type="Proteomes" id="UP000825123">
    <property type="component" value="Chromosome"/>
</dbReference>
<dbReference type="AlphaFoldDB" id="A0A8D5ZJ65"/>
<reference evidence="2 3" key="1">
    <citation type="submission" date="2021-04" db="EMBL/GenBank/DDBJ databases">
        <title>Complete genome sequence of Stygiolobus sp. KN-1.</title>
        <authorList>
            <person name="Nakamura K."/>
            <person name="Sakai H."/>
            <person name="Kurosawa N."/>
        </authorList>
    </citation>
    <scope>NUCLEOTIDE SEQUENCE [LARGE SCALE GENOMIC DNA]</scope>
    <source>
        <strain evidence="2 3">KN-1</strain>
    </source>
</reference>
<dbReference type="SUPFAM" id="SSF49464">
    <property type="entry name" value="Carboxypeptidase regulatory domain-like"/>
    <property type="match status" value="1"/>
</dbReference>
<dbReference type="KEGG" id="csty:KN1_11990"/>
<sequence>MSVLLTLILFTAGGVAFSFFTLQFLGVSSGSYIDLNFMGYYYVVNGSATITGVVFNNQGQPIPGATVTVSNGGQTVASTTSGSNGAVLVHITRPSVRLTGKVEYGGVSREFHLRLPPSFNTGFSSIDSISNLYYFFSLSSLGALAQFGDHLVIVPMENATVHLEYYSASGLLANRTVEVTALKPEVLTLPVPHNTKYVTCSVTLPDGKPGMAYNITVYPYTLLGDYVVREYPTALGLFSSFFPFVVAYLGYSMFSTPRNNGSLEFLLARPITKRELYFNRYLSNLLTVVIASLLVNLAALLVFTSFIGLPPLYTVMTLEVVSLSAYMAAFLSLTYMGGGISRYKQLSIAIPIAMYFVSVSIGAVTAFNPSLFWLIYLTPSALGEYISSYLLTSVPVFSLGQGVPISIPTVSLPLSIASSVLWVVVPLLIGYLAFKKEDI</sequence>
<accession>A0A8D5ZJ65</accession>
<dbReference type="EMBL" id="AP024597">
    <property type="protein sequence ID" value="BCU69902.1"/>
    <property type="molecule type" value="Genomic_DNA"/>
</dbReference>
<keyword evidence="1" id="KW-0812">Transmembrane</keyword>
<proteinExistence type="predicted"/>
<gene>
    <name evidence="2" type="ORF">KN1_11990</name>
</gene>
<feature type="transmembrane region" description="Helical" evidence="1">
    <location>
        <begin position="281"/>
        <end position="307"/>
    </location>
</feature>
<protein>
    <submittedName>
        <fullName evidence="2">Uncharacterized protein</fullName>
    </submittedName>
</protein>
<dbReference type="Gene3D" id="2.60.40.1120">
    <property type="entry name" value="Carboxypeptidase-like, regulatory domain"/>
    <property type="match status" value="1"/>
</dbReference>
<feature type="transmembrane region" description="Helical" evidence="1">
    <location>
        <begin position="313"/>
        <end position="336"/>
    </location>
</feature>
<dbReference type="GeneID" id="66162933"/>
<dbReference type="Pfam" id="PF12679">
    <property type="entry name" value="ABC2_membrane_2"/>
    <property type="match status" value="1"/>
</dbReference>
<keyword evidence="1" id="KW-0472">Membrane</keyword>
<dbReference type="GO" id="GO:0005886">
    <property type="term" value="C:plasma membrane"/>
    <property type="evidence" value="ECO:0007669"/>
    <property type="project" value="UniProtKB-SubCell"/>
</dbReference>
<keyword evidence="1" id="KW-1133">Transmembrane helix</keyword>
<keyword evidence="3" id="KW-1185">Reference proteome</keyword>
<feature type="transmembrane region" description="Helical" evidence="1">
    <location>
        <begin position="414"/>
        <end position="434"/>
    </location>
</feature>
<name>A0A8D5ZJ65_9CREN</name>
<evidence type="ECO:0000313" key="3">
    <source>
        <dbReference type="Proteomes" id="UP000825123"/>
    </source>
</evidence>
<feature type="transmembrane region" description="Helical" evidence="1">
    <location>
        <begin position="348"/>
        <end position="376"/>
    </location>
</feature>
<evidence type="ECO:0000313" key="2">
    <source>
        <dbReference type="EMBL" id="BCU69902.1"/>
    </source>
</evidence>